<dbReference type="Proteomes" id="UP000050741">
    <property type="component" value="Unassembled WGS sequence"/>
</dbReference>
<reference evidence="3" key="2">
    <citation type="submission" date="2016-06" db="UniProtKB">
        <authorList>
            <consortium name="WormBaseParasite"/>
        </authorList>
    </citation>
    <scope>IDENTIFICATION</scope>
</reference>
<dbReference type="WBParaSite" id="GPLIN_001554500">
    <property type="protein sequence ID" value="GPLIN_001554500"/>
    <property type="gene ID" value="GPLIN_001554500"/>
</dbReference>
<feature type="region of interest" description="Disordered" evidence="1">
    <location>
        <begin position="1"/>
        <end position="22"/>
    </location>
</feature>
<reference evidence="2" key="1">
    <citation type="submission" date="2014-05" db="EMBL/GenBank/DDBJ databases">
        <title>The genome and life-stage specific transcriptomes of Globodera pallida elucidate key aspects of plant parasitism by a cyst nematode.</title>
        <authorList>
            <person name="Cotton J.A."/>
            <person name="Lilley C.J."/>
            <person name="Jones L.M."/>
            <person name="Kikuchi T."/>
            <person name="Reid A.J."/>
            <person name="Thorpe P."/>
            <person name="Tsai I.J."/>
            <person name="Beasley H."/>
            <person name="Blok V."/>
            <person name="Cock P.J.A."/>
            <person name="Van den Akker S.E."/>
            <person name="Holroyd N."/>
            <person name="Hunt M."/>
            <person name="Mantelin S."/>
            <person name="Naghra H."/>
            <person name="Pain A."/>
            <person name="Palomares-Rius J.E."/>
            <person name="Zarowiecki M."/>
            <person name="Berriman M."/>
            <person name="Jones J.T."/>
            <person name="Urwin P.E."/>
        </authorList>
    </citation>
    <scope>NUCLEOTIDE SEQUENCE [LARGE SCALE GENOMIC DNA]</scope>
    <source>
        <strain evidence="2">Lindley</strain>
    </source>
</reference>
<evidence type="ECO:0000256" key="1">
    <source>
        <dbReference type="SAM" id="MobiDB-lite"/>
    </source>
</evidence>
<name>A0A183CRN7_GLOPA</name>
<keyword evidence="2" id="KW-1185">Reference proteome</keyword>
<protein>
    <submittedName>
        <fullName evidence="3">Pleiomorphic adenoma protein-like 2 protein</fullName>
    </submittedName>
</protein>
<evidence type="ECO:0000313" key="2">
    <source>
        <dbReference type="Proteomes" id="UP000050741"/>
    </source>
</evidence>
<evidence type="ECO:0000313" key="3">
    <source>
        <dbReference type="WBParaSite" id="GPLIN_001554500"/>
    </source>
</evidence>
<organism evidence="2 3">
    <name type="scientific">Globodera pallida</name>
    <name type="common">Potato cyst nematode worm</name>
    <name type="synonym">Heterodera pallida</name>
    <dbReference type="NCBI Taxonomy" id="36090"/>
    <lineage>
        <taxon>Eukaryota</taxon>
        <taxon>Metazoa</taxon>
        <taxon>Ecdysozoa</taxon>
        <taxon>Nematoda</taxon>
        <taxon>Chromadorea</taxon>
        <taxon>Rhabditida</taxon>
        <taxon>Tylenchina</taxon>
        <taxon>Tylenchomorpha</taxon>
        <taxon>Tylenchoidea</taxon>
        <taxon>Heteroderidae</taxon>
        <taxon>Heteroderinae</taxon>
        <taxon>Globodera</taxon>
    </lineage>
</organism>
<dbReference type="AlphaFoldDB" id="A0A183CRN7"/>
<sequence>MGPSPTLTPEMANPGLSDPDPK</sequence>
<accession>A0A183CRN7</accession>
<proteinExistence type="predicted"/>